<organism evidence="2 3">
    <name type="scientific">Bdellovibrio bacteriovorus</name>
    <dbReference type="NCBI Taxonomy" id="959"/>
    <lineage>
        <taxon>Bacteria</taxon>
        <taxon>Pseudomonadati</taxon>
        <taxon>Bdellovibrionota</taxon>
        <taxon>Bdellovibrionia</taxon>
        <taxon>Bdellovibrionales</taxon>
        <taxon>Pseudobdellovibrionaceae</taxon>
        <taxon>Bdellovibrio</taxon>
    </lineage>
</organism>
<dbReference type="Proteomes" id="UP000075320">
    <property type="component" value="Unassembled WGS sequence"/>
</dbReference>
<keyword evidence="3" id="KW-1185">Reference proteome</keyword>
<evidence type="ECO:0000313" key="3">
    <source>
        <dbReference type="Proteomes" id="UP000075320"/>
    </source>
</evidence>
<proteinExistence type="predicted"/>
<keyword evidence="1" id="KW-0732">Signal</keyword>
<dbReference type="RefSeq" id="WP_061836420.1">
    <property type="nucleotide sequence ID" value="NZ_LUKE01000005.1"/>
</dbReference>
<evidence type="ECO:0008006" key="4">
    <source>
        <dbReference type="Google" id="ProtNLM"/>
    </source>
</evidence>
<comment type="caution">
    <text evidence="2">The sequence shown here is derived from an EMBL/GenBank/DDBJ whole genome shotgun (WGS) entry which is preliminary data.</text>
</comment>
<feature type="chain" id="PRO_5007572860" description="Peptide ABC transporter substrate-binding protein" evidence="1">
    <location>
        <begin position="22"/>
        <end position="108"/>
    </location>
</feature>
<evidence type="ECO:0000313" key="2">
    <source>
        <dbReference type="EMBL" id="KYG62459.1"/>
    </source>
</evidence>
<evidence type="ECO:0000256" key="1">
    <source>
        <dbReference type="SAM" id="SignalP"/>
    </source>
</evidence>
<dbReference type="EMBL" id="LUKE01000005">
    <property type="protein sequence ID" value="KYG62459.1"/>
    <property type="molecule type" value="Genomic_DNA"/>
</dbReference>
<gene>
    <name evidence="2" type="ORF">AZI86_16635</name>
</gene>
<reference evidence="2 3" key="1">
    <citation type="submission" date="2016-03" db="EMBL/GenBank/DDBJ databases">
        <authorList>
            <person name="Ploux O."/>
        </authorList>
    </citation>
    <scope>NUCLEOTIDE SEQUENCE [LARGE SCALE GENOMIC DNA]</scope>
    <source>
        <strain evidence="2 3">R0</strain>
    </source>
</reference>
<dbReference type="AlphaFoldDB" id="A0A150WHC0"/>
<accession>A0A150WHC0</accession>
<feature type="signal peptide" evidence="1">
    <location>
        <begin position="1"/>
        <end position="21"/>
    </location>
</feature>
<protein>
    <recommendedName>
        <fullName evidence="4">Peptide ABC transporter substrate-binding protein</fullName>
    </recommendedName>
</protein>
<name>A0A150WHC0_BDEBC</name>
<sequence>MKKLWISAFMIIATVSSQASAMIGNDQGNGGDAVLVGERSYSFDLYEAGLEKAPYFRRVALNPYVESAVNQALDPAIFPNKMLSAKLSELYADDPIITSFIEIQSFKF</sequence>